<dbReference type="KEGG" id="ter:Tery_1461"/>
<dbReference type="AlphaFoldDB" id="Q115S3"/>
<feature type="domain" description="Peptidase C-terminal archaeal/bacterial" evidence="1">
    <location>
        <begin position="142"/>
        <end position="207"/>
    </location>
</feature>
<dbReference type="SUPFAM" id="SSF89260">
    <property type="entry name" value="Collagen-binding domain"/>
    <property type="match status" value="3"/>
</dbReference>
<dbReference type="InterPro" id="IPR007280">
    <property type="entry name" value="Peptidase_C_arc/bac"/>
</dbReference>
<dbReference type="eggNOG" id="COG1572">
    <property type="taxonomic scope" value="Bacteria"/>
</dbReference>
<feature type="domain" description="Peptidase C-terminal archaeal/bacterial" evidence="1">
    <location>
        <begin position="377"/>
        <end position="441"/>
    </location>
</feature>
<evidence type="ECO:0000259" key="1">
    <source>
        <dbReference type="Pfam" id="PF04151"/>
    </source>
</evidence>
<dbReference type="RefSeq" id="WP_011611128.1">
    <property type="nucleotide sequence ID" value="NC_008312.1"/>
</dbReference>
<reference evidence="2" key="1">
    <citation type="submission" date="2006-06" db="EMBL/GenBank/DDBJ databases">
        <title>Complete sequence of Trichodesmium erythraeum IMS101.</title>
        <authorList>
            <consortium name="US DOE Joint Genome Institute"/>
            <person name="Copeland A."/>
            <person name="Lucas S."/>
            <person name="Lapidus A."/>
            <person name="Barry K."/>
            <person name="Detter J.C."/>
            <person name="Glavina del Rio T."/>
            <person name="Hammon N."/>
            <person name="Israni S."/>
            <person name="Dalin E."/>
            <person name="Tice H."/>
            <person name="Pitluck S."/>
            <person name="Kiss H."/>
            <person name="Munk A.C."/>
            <person name="Brettin T."/>
            <person name="Bruce D."/>
            <person name="Han C."/>
            <person name="Tapia R."/>
            <person name="Gilna P."/>
            <person name="Schmutz J."/>
            <person name="Larimer F."/>
            <person name="Land M."/>
            <person name="Hauser L."/>
            <person name="Kyrpides N."/>
            <person name="Kim E."/>
            <person name="Richardson P."/>
        </authorList>
    </citation>
    <scope>NUCLEOTIDE SEQUENCE [LARGE SCALE GENOMIC DNA]</scope>
    <source>
        <strain evidence="2">IMS101</strain>
    </source>
</reference>
<feature type="domain" description="Peptidase C-terminal archaeal/bacterial" evidence="1">
    <location>
        <begin position="259"/>
        <end position="324"/>
    </location>
</feature>
<dbReference type="HOGENOM" id="CLU_386314_0_0_3"/>
<dbReference type="Pfam" id="PF04151">
    <property type="entry name" value="PPC"/>
    <property type="match status" value="3"/>
</dbReference>
<organism evidence="2">
    <name type="scientific">Trichodesmium erythraeum (strain IMS101)</name>
    <dbReference type="NCBI Taxonomy" id="203124"/>
    <lineage>
        <taxon>Bacteria</taxon>
        <taxon>Bacillati</taxon>
        <taxon>Cyanobacteriota</taxon>
        <taxon>Cyanophyceae</taxon>
        <taxon>Oscillatoriophycideae</taxon>
        <taxon>Oscillatoriales</taxon>
        <taxon>Microcoleaceae</taxon>
        <taxon>Trichodesmium</taxon>
    </lineage>
</organism>
<gene>
    <name evidence="2" type="ordered locus">Tery_1461</name>
</gene>
<protein>
    <submittedName>
        <fullName evidence="2">Peptidase-like</fullName>
    </submittedName>
</protein>
<sequence>MDIEREINSFFSDLFGTKADSKSDLFSLSNHKINYFDSTSDITIKNSTLEDNINSTEYSLGSYNFLGNELESISIRDSASVENTEEIDKITGDNFDTNIQLRAGQKSDNKIDTATEIDIVSGEKVKINDRIGYKEKGKVDKYDYYSFGISENMEVSIDMDKLQKNANLHLFDESGKKVLAKSNKRGKKSENITEYLDAGDYYLRVSAVGNAKTPYRLILEKVPDDKNIDGANDLGKLSQKELKLNDKIGYKKKGKVDKYDYYSFGISEDMKVNIEMDKLQKNANLHLFDESGKKVLAKSNKRGKKSENITEYLDAGDYYLRVSAVGNAKTPYRLILENVPDDKSIDGANNLGKLSQKELKVNDKIGYRENGKRDGIDLYFFEINEEQEVDINLNKLKQNSNLRLIDEDGETVLDKSTNKGKNSEKITEVLEPGIYYVEVYAQGNAKTNYELSLSSQEVNTVFPSVLETYESGTRVGFENRVSLEIPEGWVGKQKSMFETIFEGRSFVDGQYFPFTLTSTKYPDVYVELSVRSNYLTGLIQNLANTWAIDETTYEPQGKAKVKGNQITNTYTAKNSISQEKYYVVSTVGPNDEIATVTVGGSVNKLKDYKDIANDVVESLDFPEPTDWEEFFSDHWLAYAPYGSIYEGIFLDDDRSFYHIYDYSTNRFGTWDITQKDELVLRYENGEEKVGQLDGPSVSNNIIYGEFVYQAIEKNS</sequence>
<dbReference type="STRING" id="203124.Tery_1461"/>
<name>Q115S3_TRIEI</name>
<dbReference type="OrthoDB" id="543865at2"/>
<accession>Q115S3</accession>
<dbReference type="EMBL" id="CP000393">
    <property type="protein sequence ID" value="ABG50751.1"/>
    <property type="molecule type" value="Genomic_DNA"/>
</dbReference>
<evidence type="ECO:0000313" key="2">
    <source>
        <dbReference type="EMBL" id="ABG50751.1"/>
    </source>
</evidence>
<dbReference type="Gene3D" id="2.60.120.380">
    <property type="match status" value="3"/>
</dbReference>
<proteinExistence type="predicted"/>